<dbReference type="InterPro" id="IPR018499">
    <property type="entry name" value="Tetraspanin/Peripherin"/>
</dbReference>
<accession>A0A1S3HI34</accession>
<dbReference type="CDD" id="cd03156">
    <property type="entry name" value="uroplakin_I_like_LEL"/>
    <property type="match status" value="1"/>
</dbReference>
<feature type="transmembrane region" description="Helical" evidence="6">
    <location>
        <begin position="100"/>
        <end position="124"/>
    </location>
</feature>
<dbReference type="InterPro" id="IPR008952">
    <property type="entry name" value="Tetraspanin_EC2_sf"/>
</dbReference>
<dbReference type="RefSeq" id="XP_013385770.1">
    <property type="nucleotide sequence ID" value="XM_013530316.1"/>
</dbReference>
<comment type="similarity">
    <text evidence="2 6">Belongs to the tetraspanin (TM4SF) family.</text>
</comment>
<evidence type="ECO:0000256" key="1">
    <source>
        <dbReference type="ARBA" id="ARBA00004141"/>
    </source>
</evidence>
<evidence type="ECO:0000256" key="6">
    <source>
        <dbReference type="RuleBase" id="RU361218"/>
    </source>
</evidence>
<evidence type="ECO:0000313" key="8">
    <source>
        <dbReference type="RefSeq" id="XP_013385770.1"/>
    </source>
</evidence>
<gene>
    <name evidence="8" type="primary">LOC106155454</name>
</gene>
<dbReference type="PANTHER" id="PTHR19282:SF519">
    <property type="entry name" value="TETRASPANIN"/>
    <property type="match status" value="1"/>
</dbReference>
<keyword evidence="5 6" id="KW-0472">Membrane</keyword>
<name>A0A1S3HI34_LINAN</name>
<reference evidence="8" key="1">
    <citation type="submission" date="2025-08" db="UniProtKB">
        <authorList>
            <consortium name="RefSeq"/>
        </authorList>
    </citation>
    <scope>IDENTIFICATION</scope>
    <source>
        <tissue evidence="8">Gonads</tissue>
    </source>
</reference>
<dbReference type="OMA" id="APICCEV"/>
<comment type="subcellular location">
    <subcellularLocation>
        <location evidence="1 6">Membrane</location>
        <topology evidence="1 6">Multi-pass membrane protein</topology>
    </subcellularLocation>
</comment>
<proteinExistence type="inferred from homology"/>
<dbReference type="Gene3D" id="1.10.1450.10">
    <property type="entry name" value="Tetraspanin"/>
    <property type="match status" value="1"/>
</dbReference>
<dbReference type="InParanoid" id="A0A1S3HI34"/>
<evidence type="ECO:0000313" key="7">
    <source>
        <dbReference type="Proteomes" id="UP000085678"/>
    </source>
</evidence>
<dbReference type="KEGG" id="lak:106155454"/>
<evidence type="ECO:0000256" key="5">
    <source>
        <dbReference type="ARBA" id="ARBA00023136"/>
    </source>
</evidence>
<dbReference type="PRINTS" id="PR00259">
    <property type="entry name" value="TMFOUR"/>
</dbReference>
<dbReference type="SUPFAM" id="SSF48652">
    <property type="entry name" value="Tetraspanin"/>
    <property type="match status" value="1"/>
</dbReference>
<feature type="transmembrane region" description="Helical" evidence="6">
    <location>
        <begin position="71"/>
        <end position="93"/>
    </location>
</feature>
<dbReference type="AlphaFoldDB" id="A0A1S3HI34"/>
<keyword evidence="7" id="KW-1185">Reference proteome</keyword>
<dbReference type="GeneID" id="106155454"/>
<protein>
    <recommendedName>
        <fullName evidence="6">Tetraspanin</fullName>
    </recommendedName>
</protein>
<dbReference type="OrthoDB" id="6254918at2759"/>
<sequence>MWRAGVTCIKYVLLILTVLICLLGAALLGSGLWLLLDKNANHGVDRLLRLNADIQGETSAFNVGGLLKSGAYVVIGTGGVIFVIGFFGCCGIIKSSKVLLKVFAVLMAIILLAGIAGAILVVIFQNKVEVAIRNYLNTTIVDQYEGRLNTSQPASLAWDAVMMGMRCCGIDGGDDFRYATRWDHTIVDTGKVVPATVPRFCCEMTAEGKEKFQLGKMTSIDDNDYVDLYGCATSPNDVNSNIQTGCYNAVKQVIENHLGLVIGIGVGIALLELLIIIFSCWLSCCYNKEDEDDYRYEKPMSTMEEETANI</sequence>
<feature type="transmembrane region" description="Helical" evidence="6">
    <location>
        <begin position="258"/>
        <end position="282"/>
    </location>
</feature>
<dbReference type="GO" id="GO:0005886">
    <property type="term" value="C:plasma membrane"/>
    <property type="evidence" value="ECO:0007669"/>
    <property type="project" value="TreeGrafter"/>
</dbReference>
<organism evidence="7 8">
    <name type="scientific">Lingula anatina</name>
    <name type="common">Brachiopod</name>
    <name type="synonym">Lingula unguis</name>
    <dbReference type="NCBI Taxonomy" id="7574"/>
    <lineage>
        <taxon>Eukaryota</taxon>
        <taxon>Metazoa</taxon>
        <taxon>Spiralia</taxon>
        <taxon>Lophotrochozoa</taxon>
        <taxon>Brachiopoda</taxon>
        <taxon>Linguliformea</taxon>
        <taxon>Lingulata</taxon>
        <taxon>Lingulida</taxon>
        <taxon>Linguloidea</taxon>
        <taxon>Lingulidae</taxon>
        <taxon>Lingula</taxon>
    </lineage>
</organism>
<evidence type="ECO:0000256" key="3">
    <source>
        <dbReference type="ARBA" id="ARBA00022692"/>
    </source>
</evidence>
<evidence type="ECO:0000256" key="4">
    <source>
        <dbReference type="ARBA" id="ARBA00022989"/>
    </source>
</evidence>
<evidence type="ECO:0000256" key="2">
    <source>
        <dbReference type="ARBA" id="ARBA00006840"/>
    </source>
</evidence>
<feature type="transmembrane region" description="Helical" evidence="6">
    <location>
        <begin position="12"/>
        <end position="36"/>
    </location>
</feature>
<dbReference type="Pfam" id="PF00335">
    <property type="entry name" value="Tetraspanin"/>
    <property type="match status" value="1"/>
</dbReference>
<dbReference type="PIRSF" id="PIRSF002419">
    <property type="entry name" value="Tetraspanin"/>
    <property type="match status" value="1"/>
</dbReference>
<dbReference type="Proteomes" id="UP000085678">
    <property type="component" value="Unplaced"/>
</dbReference>
<keyword evidence="3 6" id="KW-0812">Transmembrane</keyword>
<dbReference type="PANTHER" id="PTHR19282">
    <property type="entry name" value="TETRASPANIN"/>
    <property type="match status" value="1"/>
</dbReference>
<dbReference type="InterPro" id="IPR000301">
    <property type="entry name" value="Tetraspanin_animals"/>
</dbReference>
<keyword evidence="4 6" id="KW-1133">Transmembrane helix</keyword>